<dbReference type="PANTHER" id="PTHR21569:SF1">
    <property type="entry name" value="SMALL RIBOSOMAL SUBUNIT PROTEIN US9M"/>
    <property type="match status" value="1"/>
</dbReference>
<comment type="similarity">
    <text evidence="1 5 6">Belongs to the universal ribosomal protein uS9 family.</text>
</comment>
<dbReference type="GO" id="GO:0003723">
    <property type="term" value="F:RNA binding"/>
    <property type="evidence" value="ECO:0007669"/>
    <property type="project" value="TreeGrafter"/>
</dbReference>
<evidence type="ECO:0000313" key="8">
    <source>
        <dbReference type="EMBL" id="GER87517.1"/>
    </source>
</evidence>
<dbReference type="InterPro" id="IPR014721">
    <property type="entry name" value="Ribsml_uS5_D2-typ_fold_subgr"/>
</dbReference>
<dbReference type="SUPFAM" id="SSF54211">
    <property type="entry name" value="Ribosomal protein S5 domain 2-like"/>
    <property type="match status" value="1"/>
</dbReference>
<dbReference type="InterPro" id="IPR000754">
    <property type="entry name" value="Ribosomal_uS9"/>
</dbReference>
<dbReference type="Gene3D" id="3.30.230.10">
    <property type="match status" value="1"/>
</dbReference>
<dbReference type="InterPro" id="IPR020574">
    <property type="entry name" value="Ribosomal_uS9_CS"/>
</dbReference>
<keyword evidence="3 5" id="KW-0687">Ribonucleoprotein</keyword>
<dbReference type="GO" id="GO:0005737">
    <property type="term" value="C:cytoplasm"/>
    <property type="evidence" value="ECO:0007669"/>
    <property type="project" value="UniProtKB-ARBA"/>
</dbReference>
<evidence type="ECO:0000256" key="3">
    <source>
        <dbReference type="ARBA" id="ARBA00023274"/>
    </source>
</evidence>
<dbReference type="InterPro" id="IPR023035">
    <property type="entry name" value="Ribosomal_uS9_bac/plastid"/>
</dbReference>
<dbReference type="NCBIfam" id="NF001099">
    <property type="entry name" value="PRK00132.1"/>
    <property type="match status" value="1"/>
</dbReference>
<name>A0A5J4KM71_9CHLR</name>
<sequence length="136" mass="15041">MADTTKGEYYYGMGRRKTAVARVRLFPNGDGSITINDKTAHNYFGQRDTHLAAVAAPLRVLDLGDNYTLTVRVVGGGASGQAGAIRHGLARALVRLNPDFKLALRKAGYLTRDPRMKERKKPGLKRARKAPQYTKR</sequence>
<accession>A0A5J4KM71</accession>
<evidence type="ECO:0000256" key="2">
    <source>
        <dbReference type="ARBA" id="ARBA00022980"/>
    </source>
</evidence>
<gene>
    <name evidence="5 8" type="primary">rpsI</name>
    <name evidence="8" type="ORF">KDW_16790</name>
</gene>
<dbReference type="PANTHER" id="PTHR21569">
    <property type="entry name" value="RIBOSOMAL PROTEIN S9"/>
    <property type="match status" value="1"/>
</dbReference>
<dbReference type="FunFam" id="3.30.230.10:FF:000001">
    <property type="entry name" value="30S ribosomal protein S9"/>
    <property type="match status" value="1"/>
</dbReference>
<reference evidence="8 9" key="1">
    <citation type="submission" date="2019-10" db="EMBL/GenBank/DDBJ databases">
        <title>Dictyobacter vulcani sp. nov., within the class Ktedonobacteria, isolated from soil of volcanic Mt. Zao.</title>
        <authorList>
            <person name="Zheng Y."/>
            <person name="Wang C.M."/>
            <person name="Sakai Y."/>
            <person name="Abe K."/>
            <person name="Yokota A."/>
            <person name="Yabe S."/>
        </authorList>
    </citation>
    <scope>NUCLEOTIDE SEQUENCE [LARGE SCALE GENOMIC DNA]</scope>
    <source>
        <strain evidence="8 9">W12</strain>
    </source>
</reference>
<dbReference type="Pfam" id="PF00380">
    <property type="entry name" value="Ribosomal_S9"/>
    <property type="match status" value="1"/>
</dbReference>
<feature type="compositionally biased region" description="Basic residues" evidence="7">
    <location>
        <begin position="117"/>
        <end position="136"/>
    </location>
</feature>
<evidence type="ECO:0000256" key="6">
    <source>
        <dbReference type="RuleBase" id="RU003815"/>
    </source>
</evidence>
<protein>
    <recommendedName>
        <fullName evidence="4 5">Small ribosomal subunit protein uS9</fullName>
    </recommendedName>
</protein>
<dbReference type="PROSITE" id="PS00360">
    <property type="entry name" value="RIBOSOMAL_S9"/>
    <property type="match status" value="1"/>
</dbReference>
<dbReference type="AlphaFoldDB" id="A0A5J4KM71"/>
<evidence type="ECO:0000256" key="5">
    <source>
        <dbReference type="HAMAP-Rule" id="MF_00532"/>
    </source>
</evidence>
<keyword evidence="2 5" id="KW-0689">Ribosomal protein</keyword>
<dbReference type="GO" id="GO:0003735">
    <property type="term" value="F:structural constituent of ribosome"/>
    <property type="evidence" value="ECO:0007669"/>
    <property type="project" value="InterPro"/>
</dbReference>
<organism evidence="8 9">
    <name type="scientific">Dictyobacter vulcani</name>
    <dbReference type="NCBI Taxonomy" id="2607529"/>
    <lineage>
        <taxon>Bacteria</taxon>
        <taxon>Bacillati</taxon>
        <taxon>Chloroflexota</taxon>
        <taxon>Ktedonobacteria</taxon>
        <taxon>Ktedonobacterales</taxon>
        <taxon>Dictyobacteraceae</taxon>
        <taxon>Dictyobacter</taxon>
    </lineage>
</organism>
<keyword evidence="9" id="KW-1185">Reference proteome</keyword>
<evidence type="ECO:0000313" key="9">
    <source>
        <dbReference type="Proteomes" id="UP000326912"/>
    </source>
</evidence>
<evidence type="ECO:0000256" key="1">
    <source>
        <dbReference type="ARBA" id="ARBA00005251"/>
    </source>
</evidence>
<dbReference type="HAMAP" id="MF_00532_B">
    <property type="entry name" value="Ribosomal_uS9_B"/>
    <property type="match status" value="1"/>
</dbReference>
<dbReference type="Proteomes" id="UP000326912">
    <property type="component" value="Unassembled WGS sequence"/>
</dbReference>
<dbReference type="GO" id="GO:0006412">
    <property type="term" value="P:translation"/>
    <property type="evidence" value="ECO:0007669"/>
    <property type="project" value="UniProtKB-UniRule"/>
</dbReference>
<feature type="region of interest" description="Disordered" evidence="7">
    <location>
        <begin position="112"/>
        <end position="136"/>
    </location>
</feature>
<dbReference type="InterPro" id="IPR020568">
    <property type="entry name" value="Ribosomal_Su5_D2-typ_SF"/>
</dbReference>
<proteinExistence type="inferred from homology"/>
<dbReference type="EMBL" id="BKZW01000001">
    <property type="protein sequence ID" value="GER87517.1"/>
    <property type="molecule type" value="Genomic_DNA"/>
</dbReference>
<evidence type="ECO:0000256" key="7">
    <source>
        <dbReference type="SAM" id="MobiDB-lite"/>
    </source>
</evidence>
<comment type="caution">
    <text evidence="8">The sequence shown here is derived from an EMBL/GenBank/DDBJ whole genome shotgun (WGS) entry which is preliminary data.</text>
</comment>
<evidence type="ECO:0000256" key="4">
    <source>
        <dbReference type="ARBA" id="ARBA00035259"/>
    </source>
</evidence>
<dbReference type="GO" id="GO:0015935">
    <property type="term" value="C:small ribosomal subunit"/>
    <property type="evidence" value="ECO:0007669"/>
    <property type="project" value="TreeGrafter"/>
</dbReference>